<dbReference type="InParanoid" id="A0A165QFE9"/>
<keyword evidence="2" id="KW-1185">Reference proteome</keyword>
<organism evidence="1 2">
    <name type="scientific">Exidia glandulosa HHB12029</name>
    <dbReference type="NCBI Taxonomy" id="1314781"/>
    <lineage>
        <taxon>Eukaryota</taxon>
        <taxon>Fungi</taxon>
        <taxon>Dikarya</taxon>
        <taxon>Basidiomycota</taxon>
        <taxon>Agaricomycotina</taxon>
        <taxon>Agaricomycetes</taxon>
        <taxon>Auriculariales</taxon>
        <taxon>Exidiaceae</taxon>
        <taxon>Exidia</taxon>
    </lineage>
</organism>
<protein>
    <submittedName>
        <fullName evidence="1">Uncharacterized protein</fullName>
    </submittedName>
</protein>
<proteinExistence type="predicted"/>
<evidence type="ECO:0000313" key="2">
    <source>
        <dbReference type="Proteomes" id="UP000077266"/>
    </source>
</evidence>
<accession>A0A165QFE9</accession>
<name>A0A165QFE9_EXIGL</name>
<sequence length="202" mass="23383">MASVASSSAQPYHTYADQYGRQVHHVRPRADGQPTIFYANGATIEVRAAGSGIRHQYAPQYGYSGGGAAAYPAPYNAHDYAHHAPGTSRTRHAAPATVQDEPDAAFYDQECAKWRNVNPEFAPYWRRPWGHADHRCHPPYHGWWCIIKGTLLHNEGMKARGREEREFAEREREEERRRRWELFRAEVTARRRMRNRNWPITT</sequence>
<evidence type="ECO:0000313" key="1">
    <source>
        <dbReference type="EMBL" id="KZW03533.1"/>
    </source>
</evidence>
<dbReference type="AlphaFoldDB" id="A0A165QFE9"/>
<gene>
    <name evidence="1" type="ORF">EXIGLDRAFT_721749</name>
</gene>
<reference evidence="1 2" key="1">
    <citation type="journal article" date="2016" name="Mol. Biol. Evol.">
        <title>Comparative Genomics of Early-Diverging Mushroom-Forming Fungi Provides Insights into the Origins of Lignocellulose Decay Capabilities.</title>
        <authorList>
            <person name="Nagy L.G."/>
            <person name="Riley R."/>
            <person name="Tritt A."/>
            <person name="Adam C."/>
            <person name="Daum C."/>
            <person name="Floudas D."/>
            <person name="Sun H."/>
            <person name="Yadav J.S."/>
            <person name="Pangilinan J."/>
            <person name="Larsson K.H."/>
            <person name="Matsuura K."/>
            <person name="Barry K."/>
            <person name="Labutti K."/>
            <person name="Kuo R."/>
            <person name="Ohm R.A."/>
            <person name="Bhattacharya S.S."/>
            <person name="Shirouzu T."/>
            <person name="Yoshinaga Y."/>
            <person name="Martin F.M."/>
            <person name="Grigoriev I.V."/>
            <person name="Hibbett D.S."/>
        </authorList>
    </citation>
    <scope>NUCLEOTIDE SEQUENCE [LARGE SCALE GENOMIC DNA]</scope>
    <source>
        <strain evidence="1 2">HHB12029</strain>
    </source>
</reference>
<dbReference type="EMBL" id="KV425883">
    <property type="protein sequence ID" value="KZW03533.1"/>
    <property type="molecule type" value="Genomic_DNA"/>
</dbReference>
<dbReference type="Proteomes" id="UP000077266">
    <property type="component" value="Unassembled WGS sequence"/>
</dbReference>